<gene>
    <name evidence="2" type="ORF">ANANG_G00077780</name>
</gene>
<dbReference type="Pfam" id="PF06246">
    <property type="entry name" value="Isy1"/>
    <property type="match status" value="1"/>
</dbReference>
<protein>
    <submittedName>
        <fullName evidence="2">Uncharacterized protein</fullName>
    </submittedName>
</protein>
<dbReference type="EMBL" id="JAFIRN010000004">
    <property type="protein sequence ID" value="KAG5850014.1"/>
    <property type="molecule type" value="Genomic_DNA"/>
</dbReference>
<comment type="caution">
    <text evidence="2">The sequence shown here is derived from an EMBL/GenBank/DDBJ whole genome shotgun (WGS) entry which is preliminary data.</text>
</comment>
<keyword evidence="3" id="KW-1185">Reference proteome</keyword>
<dbReference type="Proteomes" id="UP001044222">
    <property type="component" value="Unassembled WGS sequence"/>
</dbReference>
<reference evidence="2" key="1">
    <citation type="submission" date="2021-01" db="EMBL/GenBank/DDBJ databases">
        <title>A chromosome-scale assembly of European eel, Anguilla anguilla.</title>
        <authorList>
            <person name="Henkel C."/>
            <person name="Jong-Raadsen S.A."/>
            <person name="Dufour S."/>
            <person name="Weltzien F.-A."/>
            <person name="Palstra A.P."/>
            <person name="Pelster B."/>
            <person name="Spaink H.P."/>
            <person name="Van Den Thillart G.E."/>
            <person name="Jansen H."/>
            <person name="Zahm M."/>
            <person name="Klopp C."/>
            <person name="Cedric C."/>
            <person name="Louis A."/>
            <person name="Berthelot C."/>
            <person name="Parey E."/>
            <person name="Roest Crollius H."/>
            <person name="Montfort J."/>
            <person name="Robinson-Rechavi M."/>
            <person name="Bucao C."/>
            <person name="Bouchez O."/>
            <person name="Gislard M."/>
            <person name="Lluch J."/>
            <person name="Milhes M."/>
            <person name="Lampietro C."/>
            <person name="Lopez Roques C."/>
            <person name="Donnadieu C."/>
            <person name="Braasch I."/>
            <person name="Desvignes T."/>
            <person name="Postlethwait J."/>
            <person name="Bobe J."/>
            <person name="Guiguen Y."/>
            <person name="Dirks R."/>
        </authorList>
    </citation>
    <scope>NUCLEOTIDE SEQUENCE</scope>
    <source>
        <strain evidence="2">Tag_6206</strain>
        <tissue evidence="2">Liver</tissue>
    </source>
</reference>
<sequence>MARNEEKHHGKLNRLWLQKEREEGRIKDAHKARPSLSSLNTASAVKKWIPTIKNEIEYYLQQSQLPHYPERKILEFQQHIEELGEEYKRHIRKLRSLDPSCKHHPWTPRAYTKRRREDIGPPCAAKRLCTSEPRDLTASSRDGTPASVRPQGHLPSAPAVSSGPDLPDQDQPLSFDATRMALKLAGSRAAPTGLHSDGVTRALLSGLPNLHSSPWGQATEARGTAGARDGASGPLTPALFLSVRHKGWGCAVTLPPMRTRRAQAGSRAREQYTLAKCRGRGLLLECAGCMRSS</sequence>
<dbReference type="AlphaFoldDB" id="A0A9D3MJK4"/>
<feature type="compositionally biased region" description="Basic residues" evidence="1">
    <location>
        <begin position="102"/>
        <end position="114"/>
    </location>
</feature>
<evidence type="ECO:0000313" key="2">
    <source>
        <dbReference type="EMBL" id="KAG5850014.1"/>
    </source>
</evidence>
<evidence type="ECO:0000256" key="1">
    <source>
        <dbReference type="SAM" id="MobiDB-lite"/>
    </source>
</evidence>
<dbReference type="GO" id="GO:0000350">
    <property type="term" value="P:generation of catalytic spliceosome for second transesterification step"/>
    <property type="evidence" value="ECO:0007669"/>
    <property type="project" value="InterPro"/>
</dbReference>
<evidence type="ECO:0000313" key="3">
    <source>
        <dbReference type="Proteomes" id="UP001044222"/>
    </source>
</evidence>
<feature type="region of interest" description="Disordered" evidence="1">
    <location>
        <begin position="102"/>
        <end position="172"/>
    </location>
</feature>
<name>A0A9D3MJK4_ANGAN</name>
<accession>A0A9D3MJK4</accession>
<dbReference type="InterPro" id="IPR009360">
    <property type="entry name" value="Isy1"/>
</dbReference>
<organism evidence="2 3">
    <name type="scientific">Anguilla anguilla</name>
    <name type="common">European freshwater eel</name>
    <name type="synonym">Muraena anguilla</name>
    <dbReference type="NCBI Taxonomy" id="7936"/>
    <lineage>
        <taxon>Eukaryota</taxon>
        <taxon>Metazoa</taxon>
        <taxon>Chordata</taxon>
        <taxon>Craniata</taxon>
        <taxon>Vertebrata</taxon>
        <taxon>Euteleostomi</taxon>
        <taxon>Actinopterygii</taxon>
        <taxon>Neopterygii</taxon>
        <taxon>Teleostei</taxon>
        <taxon>Anguilliformes</taxon>
        <taxon>Anguillidae</taxon>
        <taxon>Anguilla</taxon>
    </lineage>
</organism>
<proteinExistence type="predicted"/>